<feature type="region of interest" description="Disordered" evidence="2">
    <location>
        <begin position="1018"/>
        <end position="1072"/>
    </location>
</feature>
<dbReference type="FunFam" id="3.40.50.2000:FF:000100">
    <property type="entry name" value="Glycosyltransferase family 1 protein"/>
    <property type="match status" value="1"/>
</dbReference>
<dbReference type="Proteomes" id="UP001304895">
    <property type="component" value="Unassembled WGS sequence"/>
</dbReference>
<feature type="domain" description="Glycosyltransferase family 28 N-terminal" evidence="3">
    <location>
        <begin position="111"/>
        <end position="176"/>
    </location>
</feature>
<dbReference type="InterPro" id="IPR002213">
    <property type="entry name" value="UDP_glucos_trans"/>
</dbReference>
<keyword evidence="1" id="KW-0808">Transferase</keyword>
<dbReference type="FunFam" id="3.40.50.2000:FF:000009">
    <property type="entry name" value="Sterol 3-beta-glucosyltransferase UGT80A2"/>
    <property type="match status" value="1"/>
</dbReference>
<feature type="domain" description="Erythromycin biosynthesis protein CIII-like C-terminal" evidence="4">
    <location>
        <begin position="443"/>
        <end position="548"/>
    </location>
</feature>
<sequence length="1278" mass="137225">MAKVPIPGRTNAVPIPEEYEETDAPPPYGEHVDQLQFSQPGFAADAAVTATGRVNIHINEKNRRLSQLLTPAIRKQLRSDNQLPSGRLPPAYIPPSLGGQPGQTPPPRLNVVIQIVGSRGDVQPFVALGQVLRDTYGHRVRLATHATFQSFVEENGLEFFNIGGDPAELMAFMVKNPGLMPGLEAFKTGEIKRRRQEIEKIIMGCWRSCIEPGDGTGVPLPQHRKDEPMGEHFTLPGHPTNSPFVADAIIANPPSFAHIHIAEKLGIPLHMMFTMPWTPTQAFPHPLADILSSNADDGLTNYISYALVEMMTWQGLGDVINRFRSSVLDLEPISLLWAPGLLSRLRVPTTYCWSPALTPKPADWAPEISVSGFYFLDLETSYTPEPDLAAYLQAGPPPVYIGFGSIVVDDPDGLTRTIFSAVVKSGVRAIVSKGWGGIGGEAAGIPDGVFMLGNCPHDWLFRHVAAVVHHGGAGTTAAGIKAGKPTVVVPFFGDQIFWGTMVAKAGAGPAPITYKTLNADNLAAAIQEAVRPETTARARELGGKMKEEKGADVGGKSFHQFLNTDDMRCSLAPSRVAVWRLKSSKIRLSALAAAVLVKEDWLKYSDLKLYRPIEYNTDEQPWEPISALTMSLVGDIGGLGMAVADFPLEMFKNARAKKGVAADSKDGVAKAEDAASMSSGLTATGSASSHRRENSASETASGSWPAEALSTPSSALSLNRSFSSQQTDNASTASTSTLSRPPPSRGSSATPSASTPSASATNPFNLEAAMAAGTGTARIVEAGFKFPTNFCLGLAKGFRNAPRLYNDEMVRPTEKVTGFVSGMKVAGREFGLGMYDGVSGLVTQPLKAVEKEGGKGLLKGIGKGIGGLVLKPSAAMWALPAYTMQGVHAEVKNLFSRSSVNYIITSRVLQGAEDLDGSTVEERRDILARWRTNQEDLKGFHSFKQKEASASQHEENRALEGKSASGQSDTNRQHSSEDDAMERAIQQSILQTSRGDKEEDAEIEAAVRASVIEARRAAEQLPRHNQGYGDQRAGSGPDRSTPAVAVGGAGAQWGGQEGVSGEEWANASDEEQQRLVEEAVKLSLLQQQMELAQRGELDSNLRQPPPQQQQQERQHWGGRGYDDAENTEAGRGSAVPAAAPAHVFELPGNMSDAAAGTVPAVDRRNDGEDDDEEFRRAMEESAREHRDHTQLEERQQTEEDIVLEYVKKQSLAEEAYRRARAAGTSKAVVSQPGERAGEGEGDGEEDDDLRRALEESLRVSGVGGGGAAGAGPSGPREW</sequence>
<dbReference type="PANTHER" id="PTHR48050:SF13">
    <property type="entry name" value="STEROL 3-BETA-GLUCOSYLTRANSFERASE UGT80A2"/>
    <property type="match status" value="1"/>
</dbReference>
<feature type="region of interest" description="Disordered" evidence="2">
    <location>
        <begin position="77"/>
        <end position="106"/>
    </location>
</feature>
<dbReference type="GO" id="GO:0005975">
    <property type="term" value="P:carbohydrate metabolic process"/>
    <property type="evidence" value="ECO:0007669"/>
    <property type="project" value="InterPro"/>
</dbReference>
<dbReference type="CDD" id="cd03784">
    <property type="entry name" value="GT1_Gtf-like"/>
    <property type="match status" value="1"/>
</dbReference>
<reference evidence="5" key="1">
    <citation type="journal article" date="2023" name="Mol. Phylogenet. Evol.">
        <title>Genome-scale phylogeny and comparative genomics of the fungal order Sordariales.</title>
        <authorList>
            <person name="Hensen N."/>
            <person name="Bonometti L."/>
            <person name="Westerberg I."/>
            <person name="Brannstrom I.O."/>
            <person name="Guillou S."/>
            <person name="Cros-Aarteil S."/>
            <person name="Calhoun S."/>
            <person name="Haridas S."/>
            <person name="Kuo A."/>
            <person name="Mondo S."/>
            <person name="Pangilinan J."/>
            <person name="Riley R."/>
            <person name="LaButti K."/>
            <person name="Andreopoulos B."/>
            <person name="Lipzen A."/>
            <person name="Chen C."/>
            <person name="Yan M."/>
            <person name="Daum C."/>
            <person name="Ng V."/>
            <person name="Clum A."/>
            <person name="Steindorff A."/>
            <person name="Ohm R.A."/>
            <person name="Martin F."/>
            <person name="Silar P."/>
            <person name="Natvig D.O."/>
            <person name="Lalanne C."/>
            <person name="Gautier V."/>
            <person name="Ament-Velasquez S.L."/>
            <person name="Kruys A."/>
            <person name="Hutchinson M.I."/>
            <person name="Powell A.J."/>
            <person name="Barry K."/>
            <person name="Miller A.N."/>
            <person name="Grigoriev I.V."/>
            <person name="Debuchy R."/>
            <person name="Gladieux P."/>
            <person name="Hiltunen Thoren M."/>
            <person name="Johannesson H."/>
        </authorList>
    </citation>
    <scope>NUCLEOTIDE SEQUENCE</scope>
    <source>
        <strain evidence="5">CBS 123565</strain>
    </source>
</reference>
<evidence type="ECO:0000313" key="6">
    <source>
        <dbReference type="Proteomes" id="UP001304895"/>
    </source>
</evidence>
<dbReference type="Pfam" id="PF06722">
    <property type="entry name" value="EryCIII-like_C"/>
    <property type="match status" value="1"/>
</dbReference>
<evidence type="ECO:0000256" key="1">
    <source>
        <dbReference type="ARBA" id="ARBA00022679"/>
    </source>
</evidence>
<feature type="region of interest" description="Disordered" evidence="2">
    <location>
        <begin position="659"/>
        <end position="761"/>
    </location>
</feature>
<dbReference type="SUPFAM" id="SSF53756">
    <property type="entry name" value="UDP-Glycosyltransferase/glycogen phosphorylase"/>
    <property type="match status" value="1"/>
</dbReference>
<feature type="region of interest" description="Disordered" evidence="2">
    <location>
        <begin position="1"/>
        <end position="25"/>
    </location>
</feature>
<evidence type="ECO:0000259" key="3">
    <source>
        <dbReference type="Pfam" id="PF03033"/>
    </source>
</evidence>
<accession>A0AAN6ZCF0</accession>
<dbReference type="AlphaFoldDB" id="A0AAN6ZCF0"/>
<dbReference type="PROSITE" id="PS50330">
    <property type="entry name" value="UIM"/>
    <property type="match status" value="2"/>
</dbReference>
<feature type="region of interest" description="Disordered" evidence="2">
    <location>
        <begin position="939"/>
        <end position="980"/>
    </location>
</feature>
<feature type="region of interest" description="Disordered" evidence="2">
    <location>
        <begin position="1093"/>
        <end position="1197"/>
    </location>
</feature>
<reference evidence="5" key="2">
    <citation type="submission" date="2023-05" db="EMBL/GenBank/DDBJ databases">
        <authorList>
            <consortium name="Lawrence Berkeley National Laboratory"/>
            <person name="Steindorff A."/>
            <person name="Hensen N."/>
            <person name="Bonometti L."/>
            <person name="Westerberg I."/>
            <person name="Brannstrom I.O."/>
            <person name="Guillou S."/>
            <person name="Cros-Aarteil S."/>
            <person name="Calhoun S."/>
            <person name="Haridas S."/>
            <person name="Kuo A."/>
            <person name="Mondo S."/>
            <person name="Pangilinan J."/>
            <person name="Riley R."/>
            <person name="Labutti K."/>
            <person name="Andreopoulos B."/>
            <person name="Lipzen A."/>
            <person name="Chen C."/>
            <person name="Yanf M."/>
            <person name="Daum C."/>
            <person name="Ng V."/>
            <person name="Clum A."/>
            <person name="Ohm R."/>
            <person name="Martin F."/>
            <person name="Silar P."/>
            <person name="Natvig D."/>
            <person name="Lalanne C."/>
            <person name="Gautier V."/>
            <person name="Ament-Velasquez S.L."/>
            <person name="Kruys A."/>
            <person name="Hutchinson M.I."/>
            <person name="Powell A.J."/>
            <person name="Barry K."/>
            <person name="Miller A.N."/>
            <person name="Grigoriev I.V."/>
            <person name="Debuchy R."/>
            <person name="Gladieux P."/>
            <person name="Thoren M.H."/>
            <person name="Johannesson H."/>
        </authorList>
    </citation>
    <scope>NUCLEOTIDE SEQUENCE</scope>
    <source>
        <strain evidence="5">CBS 123565</strain>
    </source>
</reference>
<evidence type="ECO:0000256" key="2">
    <source>
        <dbReference type="SAM" id="MobiDB-lite"/>
    </source>
</evidence>
<gene>
    <name evidence="5" type="ORF">BT67DRAFT_481410</name>
</gene>
<feature type="compositionally biased region" description="Basic and acidic residues" evidence="2">
    <location>
        <begin position="939"/>
        <end position="960"/>
    </location>
</feature>
<feature type="compositionally biased region" description="Basic and acidic residues" evidence="2">
    <location>
        <begin position="663"/>
        <end position="673"/>
    </location>
</feature>
<comment type="caution">
    <text evidence="5">The sequence shown here is derived from an EMBL/GenBank/DDBJ whole genome shotgun (WGS) entry which is preliminary data.</text>
</comment>
<dbReference type="InterPro" id="IPR004276">
    <property type="entry name" value="GlycoTrans_28_N"/>
</dbReference>
<feature type="compositionally biased region" description="Gly residues" evidence="2">
    <location>
        <begin position="1261"/>
        <end position="1272"/>
    </location>
</feature>
<dbReference type="InterPro" id="IPR010610">
    <property type="entry name" value="EryCIII-like_C"/>
</dbReference>
<evidence type="ECO:0000313" key="5">
    <source>
        <dbReference type="EMBL" id="KAK4132294.1"/>
    </source>
</evidence>
<feature type="compositionally biased region" description="Gly residues" evidence="2">
    <location>
        <begin position="1047"/>
        <end position="1058"/>
    </location>
</feature>
<name>A0AAN6ZCF0_9PEZI</name>
<feature type="compositionally biased region" description="Low complexity" evidence="2">
    <location>
        <begin position="674"/>
        <end position="688"/>
    </location>
</feature>
<protein>
    <submittedName>
        <fullName evidence="5">Glycosyltransferase family 1 protein</fullName>
    </submittedName>
</protein>
<dbReference type="Gene3D" id="3.40.50.2000">
    <property type="entry name" value="Glycogen Phosphorylase B"/>
    <property type="match status" value="2"/>
</dbReference>
<evidence type="ECO:0000259" key="4">
    <source>
        <dbReference type="Pfam" id="PF06722"/>
    </source>
</evidence>
<feature type="region of interest" description="Disordered" evidence="2">
    <location>
        <begin position="1219"/>
        <end position="1278"/>
    </location>
</feature>
<dbReference type="Pfam" id="PF03033">
    <property type="entry name" value="Glyco_transf_28"/>
    <property type="match status" value="1"/>
</dbReference>
<feature type="compositionally biased region" description="Basic and acidic residues" evidence="2">
    <location>
        <begin position="1173"/>
        <end position="1197"/>
    </location>
</feature>
<dbReference type="EMBL" id="MU853418">
    <property type="protein sequence ID" value="KAK4132294.1"/>
    <property type="molecule type" value="Genomic_DNA"/>
</dbReference>
<dbReference type="PANTHER" id="PTHR48050">
    <property type="entry name" value="STEROL 3-BETA-GLUCOSYLTRANSFERASE"/>
    <property type="match status" value="1"/>
</dbReference>
<organism evidence="5 6">
    <name type="scientific">Trichocladium antarcticum</name>
    <dbReference type="NCBI Taxonomy" id="1450529"/>
    <lineage>
        <taxon>Eukaryota</taxon>
        <taxon>Fungi</taxon>
        <taxon>Dikarya</taxon>
        <taxon>Ascomycota</taxon>
        <taxon>Pezizomycotina</taxon>
        <taxon>Sordariomycetes</taxon>
        <taxon>Sordariomycetidae</taxon>
        <taxon>Sordariales</taxon>
        <taxon>Chaetomiaceae</taxon>
        <taxon>Trichocladium</taxon>
    </lineage>
</organism>
<feature type="compositionally biased region" description="Basic and acidic residues" evidence="2">
    <location>
        <begin position="1248"/>
        <end position="1257"/>
    </location>
</feature>
<keyword evidence="6" id="KW-1185">Reference proteome</keyword>
<feature type="compositionally biased region" description="Low complexity" evidence="2">
    <location>
        <begin position="713"/>
        <end position="761"/>
    </location>
</feature>
<dbReference type="InterPro" id="IPR050426">
    <property type="entry name" value="Glycosyltransferase_28"/>
</dbReference>
<dbReference type="InterPro" id="IPR003903">
    <property type="entry name" value="UIM_dom"/>
</dbReference>
<dbReference type="SMART" id="SM00726">
    <property type="entry name" value="UIM"/>
    <property type="match status" value="5"/>
</dbReference>
<dbReference type="GO" id="GO:0016906">
    <property type="term" value="F:sterol 3-beta-glucosyltransferase activity"/>
    <property type="evidence" value="ECO:0007669"/>
    <property type="project" value="UniProtKB-ARBA"/>
</dbReference>
<proteinExistence type="predicted"/>